<keyword evidence="2" id="KW-1185">Reference proteome</keyword>
<dbReference type="AlphaFoldDB" id="M4BE59"/>
<proteinExistence type="predicted"/>
<reference evidence="1" key="2">
    <citation type="submission" date="2015-06" db="UniProtKB">
        <authorList>
            <consortium name="EnsemblProtists"/>
        </authorList>
    </citation>
    <scope>IDENTIFICATION</scope>
    <source>
        <strain evidence="1">Emoy2</strain>
    </source>
</reference>
<dbReference type="VEuPathDB" id="FungiDB:HpaG804577"/>
<dbReference type="HOGENOM" id="CLU_2215030_0_0_1"/>
<evidence type="ECO:0000313" key="1">
    <source>
        <dbReference type="EnsemblProtists" id="HpaP804577"/>
    </source>
</evidence>
<dbReference type="InParanoid" id="M4BE59"/>
<dbReference type="EnsemblProtists" id="HpaT804577">
    <property type="protein sequence ID" value="HpaP804577"/>
    <property type="gene ID" value="HpaG804577"/>
</dbReference>
<dbReference type="EMBL" id="JH598169">
    <property type="status" value="NOT_ANNOTATED_CDS"/>
    <property type="molecule type" value="Genomic_DNA"/>
</dbReference>
<protein>
    <submittedName>
        <fullName evidence="1">Uncharacterized protein</fullName>
    </submittedName>
</protein>
<evidence type="ECO:0000313" key="2">
    <source>
        <dbReference type="Proteomes" id="UP000011713"/>
    </source>
</evidence>
<name>M4BE59_HYAAE</name>
<dbReference type="Proteomes" id="UP000011713">
    <property type="component" value="Unassembled WGS sequence"/>
</dbReference>
<reference evidence="2" key="1">
    <citation type="journal article" date="2010" name="Science">
        <title>Signatures of adaptation to obligate biotrophy in the Hyaloperonospora arabidopsidis genome.</title>
        <authorList>
            <person name="Baxter L."/>
            <person name="Tripathy S."/>
            <person name="Ishaque N."/>
            <person name="Boot N."/>
            <person name="Cabral A."/>
            <person name="Kemen E."/>
            <person name="Thines M."/>
            <person name="Ah-Fong A."/>
            <person name="Anderson R."/>
            <person name="Badejoko W."/>
            <person name="Bittner-Eddy P."/>
            <person name="Boore J.L."/>
            <person name="Chibucos M.C."/>
            <person name="Coates M."/>
            <person name="Dehal P."/>
            <person name="Delehaunty K."/>
            <person name="Dong S."/>
            <person name="Downton P."/>
            <person name="Dumas B."/>
            <person name="Fabro G."/>
            <person name="Fronick C."/>
            <person name="Fuerstenberg S.I."/>
            <person name="Fulton L."/>
            <person name="Gaulin E."/>
            <person name="Govers F."/>
            <person name="Hughes L."/>
            <person name="Humphray S."/>
            <person name="Jiang R.H."/>
            <person name="Judelson H."/>
            <person name="Kamoun S."/>
            <person name="Kyung K."/>
            <person name="Meijer H."/>
            <person name="Minx P."/>
            <person name="Morris P."/>
            <person name="Nelson J."/>
            <person name="Phuntumart V."/>
            <person name="Qutob D."/>
            <person name="Rehmany A."/>
            <person name="Rougon-Cardoso A."/>
            <person name="Ryden P."/>
            <person name="Torto-Alalibo T."/>
            <person name="Studholme D."/>
            <person name="Wang Y."/>
            <person name="Win J."/>
            <person name="Wood J."/>
            <person name="Clifton S.W."/>
            <person name="Rogers J."/>
            <person name="Van den Ackerveken G."/>
            <person name="Jones J.D."/>
            <person name="McDowell J.M."/>
            <person name="Beynon J."/>
            <person name="Tyler B.M."/>
        </authorList>
    </citation>
    <scope>NUCLEOTIDE SEQUENCE [LARGE SCALE GENOMIC DNA]</scope>
    <source>
        <strain evidence="2">Emoy2</strain>
    </source>
</reference>
<sequence length="107" mass="12297">MHGFSHASDVTGHNVVPRPAVVRLRCRTSELNLRPVKWQVQVMHVPRCEVRTYRMQMRRVLGRFPAHAQHIYSLCDVMLASDCLSTFGLLRDDRMLMPSPAIGDQNQ</sequence>
<accession>M4BE59</accession>
<organism evidence="1 2">
    <name type="scientific">Hyaloperonospora arabidopsidis (strain Emoy2)</name>
    <name type="common">Downy mildew agent</name>
    <name type="synonym">Peronospora arabidopsidis</name>
    <dbReference type="NCBI Taxonomy" id="559515"/>
    <lineage>
        <taxon>Eukaryota</taxon>
        <taxon>Sar</taxon>
        <taxon>Stramenopiles</taxon>
        <taxon>Oomycota</taxon>
        <taxon>Peronosporomycetes</taxon>
        <taxon>Peronosporales</taxon>
        <taxon>Peronosporaceae</taxon>
        <taxon>Hyaloperonospora</taxon>
    </lineage>
</organism>